<evidence type="ECO:0000256" key="2">
    <source>
        <dbReference type="SAM" id="Phobius"/>
    </source>
</evidence>
<evidence type="ECO:0000313" key="4">
    <source>
        <dbReference type="Proteomes" id="UP001302602"/>
    </source>
</evidence>
<organism evidence="3 4">
    <name type="scientific">Parathielavia appendiculata</name>
    <dbReference type="NCBI Taxonomy" id="2587402"/>
    <lineage>
        <taxon>Eukaryota</taxon>
        <taxon>Fungi</taxon>
        <taxon>Dikarya</taxon>
        <taxon>Ascomycota</taxon>
        <taxon>Pezizomycotina</taxon>
        <taxon>Sordariomycetes</taxon>
        <taxon>Sordariomycetidae</taxon>
        <taxon>Sordariales</taxon>
        <taxon>Chaetomiaceae</taxon>
        <taxon>Parathielavia</taxon>
    </lineage>
</organism>
<feature type="transmembrane region" description="Helical" evidence="2">
    <location>
        <begin position="435"/>
        <end position="461"/>
    </location>
</feature>
<feature type="compositionally biased region" description="Polar residues" evidence="1">
    <location>
        <begin position="567"/>
        <end position="584"/>
    </location>
</feature>
<feature type="region of interest" description="Disordered" evidence="1">
    <location>
        <begin position="660"/>
        <end position="711"/>
    </location>
</feature>
<feature type="compositionally biased region" description="Low complexity" evidence="1">
    <location>
        <begin position="49"/>
        <end position="65"/>
    </location>
</feature>
<protein>
    <submittedName>
        <fullName evidence="3">Uncharacterized protein</fullName>
    </submittedName>
</protein>
<feature type="transmembrane region" description="Helical" evidence="2">
    <location>
        <begin position="408"/>
        <end position="429"/>
    </location>
</feature>
<reference evidence="3" key="1">
    <citation type="journal article" date="2023" name="Mol. Phylogenet. Evol.">
        <title>Genome-scale phylogeny and comparative genomics of the fungal order Sordariales.</title>
        <authorList>
            <person name="Hensen N."/>
            <person name="Bonometti L."/>
            <person name="Westerberg I."/>
            <person name="Brannstrom I.O."/>
            <person name="Guillou S."/>
            <person name="Cros-Aarteil S."/>
            <person name="Calhoun S."/>
            <person name="Haridas S."/>
            <person name="Kuo A."/>
            <person name="Mondo S."/>
            <person name="Pangilinan J."/>
            <person name="Riley R."/>
            <person name="LaButti K."/>
            <person name="Andreopoulos B."/>
            <person name="Lipzen A."/>
            <person name="Chen C."/>
            <person name="Yan M."/>
            <person name="Daum C."/>
            <person name="Ng V."/>
            <person name="Clum A."/>
            <person name="Steindorff A."/>
            <person name="Ohm R.A."/>
            <person name="Martin F."/>
            <person name="Silar P."/>
            <person name="Natvig D.O."/>
            <person name="Lalanne C."/>
            <person name="Gautier V."/>
            <person name="Ament-Velasquez S.L."/>
            <person name="Kruys A."/>
            <person name="Hutchinson M.I."/>
            <person name="Powell A.J."/>
            <person name="Barry K."/>
            <person name="Miller A.N."/>
            <person name="Grigoriev I.V."/>
            <person name="Debuchy R."/>
            <person name="Gladieux P."/>
            <person name="Hiltunen Thoren M."/>
            <person name="Johannesson H."/>
        </authorList>
    </citation>
    <scope>NUCLEOTIDE SEQUENCE</scope>
    <source>
        <strain evidence="3">CBS 731.68</strain>
    </source>
</reference>
<feature type="region of interest" description="Disordered" evidence="1">
    <location>
        <begin position="538"/>
        <end position="640"/>
    </location>
</feature>
<keyword evidence="2" id="KW-0812">Transmembrane</keyword>
<keyword evidence="2" id="KW-1133">Transmembrane helix</keyword>
<feature type="compositionally biased region" description="Polar residues" evidence="1">
    <location>
        <begin position="669"/>
        <end position="692"/>
    </location>
</feature>
<dbReference type="RefSeq" id="XP_062642677.1">
    <property type="nucleotide sequence ID" value="XM_062789632.1"/>
</dbReference>
<feature type="region of interest" description="Disordered" evidence="1">
    <location>
        <begin position="481"/>
        <end position="507"/>
    </location>
</feature>
<dbReference type="Proteomes" id="UP001302602">
    <property type="component" value="Unassembled WGS sequence"/>
</dbReference>
<keyword evidence="4" id="KW-1185">Reference proteome</keyword>
<gene>
    <name evidence="3" type="ORF">N657DRAFT_582740</name>
</gene>
<keyword evidence="2" id="KW-0472">Membrane</keyword>
<dbReference type="GeneID" id="87826402"/>
<comment type="caution">
    <text evidence="3">The sequence shown here is derived from an EMBL/GenBank/DDBJ whole genome shotgun (WGS) entry which is preliminary data.</text>
</comment>
<feature type="region of interest" description="Disordered" evidence="1">
    <location>
        <begin position="307"/>
        <end position="385"/>
    </location>
</feature>
<dbReference type="AlphaFoldDB" id="A0AAN6TQM9"/>
<name>A0AAN6TQM9_9PEZI</name>
<feature type="compositionally biased region" description="Low complexity" evidence="1">
    <location>
        <begin position="625"/>
        <end position="634"/>
    </location>
</feature>
<feature type="region of interest" description="Disordered" evidence="1">
    <location>
        <begin position="44"/>
        <end position="84"/>
    </location>
</feature>
<proteinExistence type="predicted"/>
<sequence length="711" mass="76169">MRTLDPTSAIPTRIPRPTFMAASPRTPSIRAVRYSAMNRVNNISTATGSHSQSSWPSQKSPKSSSLTNAVPSDLSAQGIKHGDRIANLEDIPRTGSMQSPGHRATASAASAVTMTQSLYQRMRDRSSGGPVRADVHSVVSVETQVYAPRDGDSSVTDEHLHPSSARGALLEPAADILERPMTPTPFSVLLKVSETSEIHDEDDGKQHRDTKKPSSASHHLAITVQPAVIYASQNSEPATQLESCSDRDIAAKRTVLNWGAQSKPLRRDEEGRVVSRLHPLYRTSASNHGEARRPLYTAIPVNIATSSSMQAEHGSSDGGTVTDSPVPEGISILSSADLTETAPRVGPTTLQSDIQDLESLRRGPRLRHTRMPPNPSMAVNAGRGVPGDTKKLWTSLGRSRRMMLTSAILLESSLLNAVASVTAVVVIQIEHGYAGLGLVAWAALSAAFVVAFGVLLAFAFLQYRKMNNDVVSGESWIEMHVRSRPLPPPPQGQGQGQGGEHSKQEENGATEAWQKFIQDHEQLRRYVEFLESRIGVLEEGRPNPGQQYYNDESNTADEAGAGKNAARGNTVNRISQTPRASTTLAAPGDDNTSKPKKLVSASGSMSHRQLLQPEDAASGPSESWQQGSDSDGSGAIPKSDTKVSILTELCEAVTEGYSPLSEHMPRGSSHLSQNLDTHTTPSAGRSRNSTLSPLGPGVRSADVLKGKGENI</sequence>
<feature type="compositionally biased region" description="Basic and acidic residues" evidence="1">
    <location>
        <begin position="196"/>
        <end position="207"/>
    </location>
</feature>
<feature type="compositionally biased region" description="Polar residues" evidence="1">
    <location>
        <begin position="544"/>
        <end position="553"/>
    </location>
</feature>
<feature type="region of interest" description="Disordered" evidence="1">
    <location>
        <begin position="196"/>
        <end position="218"/>
    </location>
</feature>
<reference evidence="3" key="2">
    <citation type="submission" date="2023-05" db="EMBL/GenBank/DDBJ databases">
        <authorList>
            <consortium name="Lawrence Berkeley National Laboratory"/>
            <person name="Steindorff A."/>
            <person name="Hensen N."/>
            <person name="Bonometti L."/>
            <person name="Westerberg I."/>
            <person name="Brannstrom I.O."/>
            <person name="Guillou S."/>
            <person name="Cros-Aarteil S."/>
            <person name="Calhoun S."/>
            <person name="Haridas S."/>
            <person name="Kuo A."/>
            <person name="Mondo S."/>
            <person name="Pangilinan J."/>
            <person name="Riley R."/>
            <person name="Labutti K."/>
            <person name="Andreopoulos B."/>
            <person name="Lipzen A."/>
            <person name="Chen C."/>
            <person name="Yanf M."/>
            <person name="Daum C."/>
            <person name="Ng V."/>
            <person name="Clum A."/>
            <person name="Ohm R."/>
            <person name="Martin F."/>
            <person name="Silar P."/>
            <person name="Natvig D."/>
            <person name="Lalanne C."/>
            <person name="Gautier V."/>
            <person name="Ament-Velasquez S.L."/>
            <person name="Kruys A."/>
            <person name="Hutchinson M.I."/>
            <person name="Powell A.J."/>
            <person name="Barry K."/>
            <person name="Miller A.N."/>
            <person name="Grigoriev I.V."/>
            <person name="Debuchy R."/>
            <person name="Gladieux P."/>
            <person name="Thoren M.H."/>
            <person name="Johannesson H."/>
        </authorList>
    </citation>
    <scope>NUCLEOTIDE SEQUENCE</scope>
    <source>
        <strain evidence="3">CBS 731.68</strain>
    </source>
</reference>
<dbReference type="EMBL" id="MU853257">
    <property type="protein sequence ID" value="KAK4118904.1"/>
    <property type="molecule type" value="Genomic_DNA"/>
</dbReference>
<feature type="compositionally biased region" description="Basic and acidic residues" evidence="1">
    <location>
        <begin position="702"/>
        <end position="711"/>
    </location>
</feature>
<evidence type="ECO:0000313" key="3">
    <source>
        <dbReference type="EMBL" id="KAK4118904.1"/>
    </source>
</evidence>
<accession>A0AAN6TQM9</accession>
<evidence type="ECO:0000256" key="1">
    <source>
        <dbReference type="SAM" id="MobiDB-lite"/>
    </source>
</evidence>